<sequence length="1155" mass="129491">MLAEEQAAYEREREELEKNRKRISQMGMIDEEEMEALTQQHKEQEAKMKKQEEDLAKQRQEMKDMEERIRRESLELKELQSKTNSRANSRPVSQQGGAIPQQETQRKDSEDLPLPTPVGHTPLPPQQQEKQPIQQQQQRQEEQPLRSPTPKKLSTPEQKEPTPQKQTSPSPSTSPSKDLFNSMKDLHRKTSPSPLVAKSPSPVPMGVERSATVSVATPVPQQPDGMVKIGHRVSIRAPPANLLQAKMLERTKAMRAFAKKAEDSGPVQIRSKVKVAIGQARKAARLDSQIEEMKQKIDMAHTNHNKDLSKQLHEEQHLLEEKLDEVVQELDDHEMDDILDAIRVVQVTDYLDEEADDEDEEEVDEEAILDVLQNSLNNGDLKDLSQRLAQNKIRSEGKKVSAGSQMADQMLKAALGSGNIAELATMDHELQTSINNVRQQIKTTHGDADELYAREKLLSTQSEILRKAMEDAGGWRSCVFLENGEVDFECDVSVWPADDQVLMLGVINDRLMLLVEEERDQKSKAKREAREAIKAAKAGAVSRNERKKQETLHKAVRKLWRTASSAMKEEDKPEDDSRPSTAATDDSEVQELILHDFPKADGSQISMVLDRDGKDVEKLNDFMATLTDRSEMLAELKEKFEEQAMDNERLRREAENYVDPSILNELDGLRKELSNRERLVSDLQNAIGEKAAEVDGMRGRLTEAEARLSATDSDAQAELEANQNLLASNLEQLRAMQNGVQASENTSRMLRERIQELELSEAEFKRQVEILMQKESKFEDEMNALLEARKADEFALAELEKQLSMALDGDSKQRLEALRRRREKKLGKYSNAIADLIRKREENLLEVMKSYKWIHHVPQVVFNGVPYSSLVEWAEKKRFELAEKGGTKIEKEDTRFMDALHLEGKAFEEMKRKQAEMEQYEGGGGVFFVTTDLQKKPKRRKSFDGGTGGYTGAGLVQYRQSADIDKQPYGPWGRHPELRYPYADPGAPGSGDIGVYAEGKEETAGGQKFVKRKADDGFQWGSSFEKARQQKLPVKRVQQTWQSKKPLGKGTLLPELPKSAKRDESLNEDPFMGMTGRGKSGGGSRGKRAGGGLAGGSRGATPSNMAGWGGGSRPTTEERAGGEMWGGLGGNVPASAEVVQSNMKPLKGGGLSLRG</sequence>
<dbReference type="OrthoDB" id="201721at2759"/>
<reference evidence="4" key="1">
    <citation type="journal article" date="2023" name="Commun. Biol.">
        <title>Genome analysis of Parmales, the sister group of diatoms, reveals the evolutionary specialization of diatoms from phago-mixotrophs to photoautotrophs.</title>
        <authorList>
            <person name="Ban H."/>
            <person name="Sato S."/>
            <person name="Yoshikawa S."/>
            <person name="Yamada K."/>
            <person name="Nakamura Y."/>
            <person name="Ichinomiya M."/>
            <person name="Sato N."/>
            <person name="Blanc-Mathieu R."/>
            <person name="Endo H."/>
            <person name="Kuwata A."/>
            <person name="Ogata H."/>
        </authorList>
    </citation>
    <scope>NUCLEOTIDE SEQUENCE [LARGE SCALE GENOMIC DNA]</scope>
    <source>
        <strain evidence="4">NIES 3701</strain>
    </source>
</reference>
<organism evidence="3 4">
    <name type="scientific">Triparma strigata</name>
    <dbReference type="NCBI Taxonomy" id="1606541"/>
    <lineage>
        <taxon>Eukaryota</taxon>
        <taxon>Sar</taxon>
        <taxon>Stramenopiles</taxon>
        <taxon>Ochrophyta</taxon>
        <taxon>Bolidophyceae</taxon>
        <taxon>Parmales</taxon>
        <taxon>Triparmaceae</taxon>
        <taxon>Triparma</taxon>
    </lineage>
</organism>
<feature type="coiled-coil region" evidence="1">
    <location>
        <begin position="716"/>
        <end position="802"/>
    </location>
</feature>
<dbReference type="AlphaFoldDB" id="A0A9W7APV7"/>
<feature type="region of interest" description="Disordered" evidence="2">
    <location>
        <begin position="1"/>
        <end position="206"/>
    </location>
</feature>
<protein>
    <submittedName>
        <fullName evidence="3">Uncharacterized protein</fullName>
    </submittedName>
</protein>
<feature type="compositionally biased region" description="Low complexity" evidence="2">
    <location>
        <begin position="126"/>
        <end position="138"/>
    </location>
</feature>
<feature type="region of interest" description="Disordered" evidence="2">
    <location>
        <begin position="1029"/>
        <end position="1133"/>
    </location>
</feature>
<dbReference type="Proteomes" id="UP001165085">
    <property type="component" value="Unassembled WGS sequence"/>
</dbReference>
<evidence type="ECO:0000313" key="4">
    <source>
        <dbReference type="Proteomes" id="UP001165085"/>
    </source>
</evidence>
<accession>A0A9W7APV7</accession>
<feature type="compositionally biased region" description="Gly residues" evidence="2">
    <location>
        <begin position="1075"/>
        <end position="1098"/>
    </location>
</feature>
<evidence type="ECO:0000256" key="2">
    <source>
        <dbReference type="SAM" id="MobiDB-lite"/>
    </source>
</evidence>
<keyword evidence="1" id="KW-0175">Coiled coil</keyword>
<feature type="coiled-coil region" evidence="1">
    <location>
        <begin position="623"/>
        <end position="686"/>
    </location>
</feature>
<keyword evidence="4" id="KW-1185">Reference proteome</keyword>
<feature type="compositionally biased region" description="Low complexity" evidence="2">
    <location>
        <begin position="163"/>
        <end position="177"/>
    </location>
</feature>
<dbReference type="EMBL" id="BRXY01000187">
    <property type="protein sequence ID" value="GMH75236.1"/>
    <property type="molecule type" value="Genomic_DNA"/>
</dbReference>
<feature type="compositionally biased region" description="Basic and acidic residues" evidence="2">
    <location>
        <begin position="8"/>
        <end position="18"/>
    </location>
</feature>
<evidence type="ECO:0000313" key="3">
    <source>
        <dbReference type="EMBL" id="GMH75236.1"/>
    </source>
</evidence>
<feature type="region of interest" description="Disordered" evidence="2">
    <location>
        <begin position="563"/>
        <end position="586"/>
    </location>
</feature>
<feature type="coiled-coil region" evidence="1">
    <location>
        <begin position="283"/>
        <end position="336"/>
    </location>
</feature>
<feature type="compositionally biased region" description="Basic and acidic residues" evidence="2">
    <location>
        <begin position="567"/>
        <end position="578"/>
    </location>
</feature>
<feature type="coiled-coil region" evidence="1">
    <location>
        <begin position="508"/>
        <end position="535"/>
    </location>
</feature>
<comment type="caution">
    <text evidence="3">The sequence shown here is derived from an EMBL/GenBank/DDBJ whole genome shotgun (WGS) entry which is preliminary data.</text>
</comment>
<feature type="compositionally biased region" description="Basic and acidic residues" evidence="2">
    <location>
        <begin position="40"/>
        <end position="80"/>
    </location>
</feature>
<proteinExistence type="predicted"/>
<evidence type="ECO:0000256" key="1">
    <source>
        <dbReference type="SAM" id="Coils"/>
    </source>
</evidence>
<name>A0A9W7APV7_9STRA</name>
<feature type="compositionally biased region" description="Polar residues" evidence="2">
    <location>
        <begin position="81"/>
        <end position="96"/>
    </location>
</feature>
<gene>
    <name evidence="3" type="ORF">TrST_g4320</name>
</gene>